<sequence>MHGASNSSSSTEVLSETTLMSNRMSLGSQSENNGYYNNSGTSSGSGEGPSTFSNGGNNGGYRNTNYDARKGKGQEMDTMANLATASTSDTSGILTALTTYMTHANWIIDTGASNHMVHNFSLISQSTNLDVKSNMKVNLPTGDQVSISHVGESLVLKNKLYVSYSKLAPTYRASLAAYFIIAEPHTYIEACQDPYWVDVMRAEITALEENDT</sequence>
<comment type="caution">
    <text evidence="2">The sequence shown here is derived from an EMBL/GenBank/DDBJ whole genome shotgun (WGS) entry which is preliminary data.</text>
</comment>
<feature type="compositionally biased region" description="Low complexity" evidence="1">
    <location>
        <begin position="25"/>
        <end position="55"/>
    </location>
</feature>
<evidence type="ECO:0000313" key="2">
    <source>
        <dbReference type="EMBL" id="KAG5579309.1"/>
    </source>
</evidence>
<reference evidence="2 3" key="1">
    <citation type="submission" date="2020-09" db="EMBL/GenBank/DDBJ databases">
        <title>De no assembly of potato wild relative species, Solanum commersonii.</title>
        <authorList>
            <person name="Cho K."/>
        </authorList>
    </citation>
    <scope>NUCLEOTIDE SEQUENCE [LARGE SCALE GENOMIC DNA]</scope>
    <source>
        <strain evidence="2">LZ3.2</strain>
        <tissue evidence="2">Leaf</tissue>
    </source>
</reference>
<gene>
    <name evidence="2" type="ORF">H5410_049936</name>
</gene>
<protein>
    <submittedName>
        <fullName evidence="2">Uncharacterized protein</fullName>
    </submittedName>
</protein>
<dbReference type="AlphaFoldDB" id="A0A9J5WVL2"/>
<organism evidence="2 3">
    <name type="scientific">Solanum commersonii</name>
    <name type="common">Commerson's wild potato</name>
    <name type="synonym">Commerson's nightshade</name>
    <dbReference type="NCBI Taxonomy" id="4109"/>
    <lineage>
        <taxon>Eukaryota</taxon>
        <taxon>Viridiplantae</taxon>
        <taxon>Streptophyta</taxon>
        <taxon>Embryophyta</taxon>
        <taxon>Tracheophyta</taxon>
        <taxon>Spermatophyta</taxon>
        <taxon>Magnoliopsida</taxon>
        <taxon>eudicotyledons</taxon>
        <taxon>Gunneridae</taxon>
        <taxon>Pentapetalae</taxon>
        <taxon>asterids</taxon>
        <taxon>lamiids</taxon>
        <taxon>Solanales</taxon>
        <taxon>Solanaceae</taxon>
        <taxon>Solanoideae</taxon>
        <taxon>Solaneae</taxon>
        <taxon>Solanum</taxon>
    </lineage>
</organism>
<keyword evidence="3" id="KW-1185">Reference proteome</keyword>
<dbReference type="EMBL" id="JACXVP010000010">
    <property type="protein sequence ID" value="KAG5579309.1"/>
    <property type="molecule type" value="Genomic_DNA"/>
</dbReference>
<proteinExistence type="predicted"/>
<name>A0A9J5WVL2_SOLCO</name>
<accession>A0A9J5WVL2</accession>
<dbReference type="OrthoDB" id="422839at2759"/>
<feature type="region of interest" description="Disordered" evidence="1">
    <location>
        <begin position="25"/>
        <end position="69"/>
    </location>
</feature>
<evidence type="ECO:0000256" key="1">
    <source>
        <dbReference type="SAM" id="MobiDB-lite"/>
    </source>
</evidence>
<dbReference type="Proteomes" id="UP000824120">
    <property type="component" value="Chromosome 10"/>
</dbReference>
<evidence type="ECO:0000313" key="3">
    <source>
        <dbReference type="Proteomes" id="UP000824120"/>
    </source>
</evidence>